<reference evidence="2 3" key="1">
    <citation type="submission" date="2015-07" db="EMBL/GenBank/DDBJ databases">
        <authorList>
            <person name="Noorani M."/>
        </authorList>
    </citation>
    <scope>NUCLEOTIDE SEQUENCE [LARGE SCALE GENOMIC DNA]</scope>
    <source>
        <strain evidence="2 3">CECT 7802</strain>
    </source>
</reference>
<keyword evidence="1" id="KW-0472">Membrane</keyword>
<keyword evidence="1" id="KW-1133">Transmembrane helix</keyword>
<dbReference type="EMBL" id="CXSU01000012">
    <property type="protein sequence ID" value="CTQ51306.1"/>
    <property type="molecule type" value="Genomic_DNA"/>
</dbReference>
<protein>
    <submittedName>
        <fullName evidence="2">Uncharacterized protein</fullName>
    </submittedName>
</protein>
<gene>
    <name evidence="2" type="ORF">JDO7802_03345</name>
</gene>
<dbReference type="RefSeq" id="WP_144430653.1">
    <property type="nucleotide sequence ID" value="NZ_CXSU01000012.1"/>
</dbReference>
<dbReference type="OrthoDB" id="7853148at2"/>
<feature type="transmembrane region" description="Helical" evidence="1">
    <location>
        <begin position="20"/>
        <end position="44"/>
    </location>
</feature>
<keyword evidence="1" id="KW-0812">Transmembrane</keyword>
<proteinExistence type="predicted"/>
<dbReference type="Proteomes" id="UP000049222">
    <property type="component" value="Unassembled WGS sequence"/>
</dbReference>
<organism evidence="2 3">
    <name type="scientific">Jannaschia donghaensis</name>
    <dbReference type="NCBI Taxonomy" id="420998"/>
    <lineage>
        <taxon>Bacteria</taxon>
        <taxon>Pseudomonadati</taxon>
        <taxon>Pseudomonadota</taxon>
        <taxon>Alphaproteobacteria</taxon>
        <taxon>Rhodobacterales</taxon>
        <taxon>Roseobacteraceae</taxon>
        <taxon>Jannaschia</taxon>
    </lineage>
</organism>
<evidence type="ECO:0000256" key="1">
    <source>
        <dbReference type="SAM" id="Phobius"/>
    </source>
</evidence>
<evidence type="ECO:0000313" key="2">
    <source>
        <dbReference type="EMBL" id="CTQ51306.1"/>
    </source>
</evidence>
<keyword evidence="3" id="KW-1185">Reference proteome</keyword>
<feature type="transmembrane region" description="Helical" evidence="1">
    <location>
        <begin position="78"/>
        <end position="101"/>
    </location>
</feature>
<feature type="transmembrane region" description="Helical" evidence="1">
    <location>
        <begin position="51"/>
        <end position="72"/>
    </location>
</feature>
<accession>A0A0M6YQN0</accession>
<dbReference type="AlphaFoldDB" id="A0A0M6YQN0"/>
<evidence type="ECO:0000313" key="3">
    <source>
        <dbReference type="Proteomes" id="UP000049222"/>
    </source>
</evidence>
<name>A0A0M6YQN0_9RHOB</name>
<sequence>MPFAILALSVVSRWRMPVVFAVVLALVILSAGVFVTFISMALAVGGTEMTILHGTALTLACVTSILLVSAVGQKAWSVVFGIFLFPVLVGVWSLAVVPLAYSSAVEISSNRPFCIGEHSPIDKELHAIMGLRGLSFYTTRSGYKIGDAWYFHGLLLIETEGETNVYNWSPRRMAFQTVERPRLLIASPFGACEPRKGFFERLSLF</sequence>